<dbReference type="InterPro" id="IPR015943">
    <property type="entry name" value="WD40/YVTN_repeat-like_dom_sf"/>
</dbReference>
<sequence length="872" mass="95757">MVSSKSLTAYAGAVFLSAARISSALNFTIANGQIYTPGLVIVDVPQPDTPLGGDTIEIALDVSANGRLPLPRYPDDSPSLIHNISIFLYSYDKGRNFTITNGTASADNASLGDIMLQEPGSTVKHVKWLWPDCLVGDGGDQQGLGDTDRGVYNTGFQISIRQSFRLNGEDHYTIFDLPISVTNGIPERADRPSCDGLNNEMLTPEEIRASADLDVPVMFAPGDATTVETSHGQGLGNGAASWRKGMGWIGLVAVTMSRRRQQQKEEDILSDDGSFASFGEDDAFSESDDDELQRQRENALLEKDSDEEELERFVLGSKETFREQLFRDDFLPSVTDSKALVKTAADNEDATGHEHLPDSMLFTLDTAGDEDEGALEPVRTSQVPHEKDEEAPAWVDSDDERLTVSLAGATRLRKLRHSEAEDVVSGTEYARRLRQQYLRLYPQPDWAKAPSKRRRRRSSAASDASSASDMDVDSDGESIDAPLPLDNFLRDANSFHPTASEDGSRAKRRKLRPETIDIQRTRDIPDTHRAGVSCLAFHPRHPILLSASTSSIMHLHHLDASAHPTPNPLLTSVQVKRTDLRRAAFVGRAGDEVVFAGRRRYFHSWNLSSGLVKKVSRIAGHQKEHRTMERFRVSPCGRYLAVQASDKKGGGMLNVVNVATMQWIAQARVDGRGGVADFAWWSDGNGLTIAGKDGQVTEWSMVARRTVGIWRDEGSIGGTVMALGGRNGPAELGRDRWVAVGSTSGILNVYDRNELVVKQPKQQQQQQQQGAKADLASVEVKKLPEPTRCFEQLTTSISVVTFSPDGQLLAFGSQHKKDALRLVHLPSCTVYRNWPTEQTPLGRITAVAFSSGSDMLAVGNDVGKIRLWEIRS</sequence>
<keyword evidence="5" id="KW-0539">Nucleus</keyword>
<dbReference type="GO" id="GO:0006364">
    <property type="term" value="P:rRNA processing"/>
    <property type="evidence" value="ECO:0007669"/>
    <property type="project" value="UniProtKB-KW"/>
</dbReference>
<name>A0AAN7HDH5_9PEZI</name>
<organism evidence="9 10">
    <name type="scientific">Achaetomium macrosporum</name>
    <dbReference type="NCBI Taxonomy" id="79813"/>
    <lineage>
        <taxon>Eukaryota</taxon>
        <taxon>Fungi</taxon>
        <taxon>Dikarya</taxon>
        <taxon>Ascomycota</taxon>
        <taxon>Pezizomycotina</taxon>
        <taxon>Sordariomycetes</taxon>
        <taxon>Sordariomycetidae</taxon>
        <taxon>Sordariales</taxon>
        <taxon>Chaetomiaceae</taxon>
        <taxon>Achaetomium</taxon>
    </lineage>
</organism>
<gene>
    <name evidence="9" type="ORF">C8A03DRAFT_41553</name>
</gene>
<evidence type="ECO:0000256" key="5">
    <source>
        <dbReference type="ARBA" id="ARBA00023242"/>
    </source>
</evidence>
<feature type="repeat" description="WD" evidence="7">
    <location>
        <begin position="844"/>
        <end position="872"/>
    </location>
</feature>
<dbReference type="InterPro" id="IPR001680">
    <property type="entry name" value="WD40_rpt"/>
</dbReference>
<dbReference type="GO" id="GO:0032040">
    <property type="term" value="C:small-subunit processome"/>
    <property type="evidence" value="ECO:0007669"/>
    <property type="project" value="TreeGrafter"/>
</dbReference>
<comment type="similarity">
    <text evidence="6">Belongs to the WD repeat UTP18 family.</text>
</comment>
<protein>
    <submittedName>
        <fullName evidence="9">WD40 repeat-like protein</fullName>
    </submittedName>
</protein>
<comment type="caution">
    <text evidence="9">The sequence shown here is derived from an EMBL/GenBank/DDBJ whole genome shotgun (WGS) entry which is preliminary data.</text>
</comment>
<dbReference type="FunFam" id="2.130.10.10:FF:000549">
    <property type="entry name" value="Small nucleolar ribonucleoprotein complex subunit"/>
    <property type="match status" value="1"/>
</dbReference>
<evidence type="ECO:0000256" key="3">
    <source>
        <dbReference type="ARBA" id="ARBA00022574"/>
    </source>
</evidence>
<dbReference type="SUPFAM" id="SSF50978">
    <property type="entry name" value="WD40 repeat-like"/>
    <property type="match status" value="1"/>
</dbReference>
<keyword evidence="2" id="KW-0698">rRNA processing</keyword>
<evidence type="ECO:0000256" key="8">
    <source>
        <dbReference type="SAM" id="MobiDB-lite"/>
    </source>
</evidence>
<proteinExistence type="inferred from homology"/>
<dbReference type="Proteomes" id="UP001303760">
    <property type="component" value="Unassembled WGS sequence"/>
</dbReference>
<dbReference type="PANTHER" id="PTHR18359">
    <property type="entry name" value="WD-REPEAT PROTEIN-RELATED"/>
    <property type="match status" value="1"/>
</dbReference>
<evidence type="ECO:0000256" key="4">
    <source>
        <dbReference type="ARBA" id="ARBA00022737"/>
    </source>
</evidence>
<keyword evidence="3 7" id="KW-0853">WD repeat</keyword>
<dbReference type="SMART" id="SM00320">
    <property type="entry name" value="WD40"/>
    <property type="match status" value="4"/>
</dbReference>
<dbReference type="PROSITE" id="PS50082">
    <property type="entry name" value="WD_REPEATS_2"/>
    <property type="match status" value="1"/>
</dbReference>
<feature type="region of interest" description="Disordered" evidence="8">
    <location>
        <begin position="370"/>
        <end position="394"/>
    </location>
</feature>
<feature type="region of interest" description="Disordered" evidence="8">
    <location>
        <begin position="445"/>
        <end position="511"/>
    </location>
</feature>
<evidence type="ECO:0000256" key="7">
    <source>
        <dbReference type="PROSITE-ProRule" id="PRU00221"/>
    </source>
</evidence>
<feature type="region of interest" description="Disordered" evidence="8">
    <location>
        <begin position="262"/>
        <end position="291"/>
    </location>
</feature>
<dbReference type="PROSITE" id="PS50294">
    <property type="entry name" value="WD_REPEATS_REGION"/>
    <property type="match status" value="1"/>
</dbReference>
<reference evidence="9" key="2">
    <citation type="submission" date="2023-05" db="EMBL/GenBank/DDBJ databases">
        <authorList>
            <consortium name="Lawrence Berkeley National Laboratory"/>
            <person name="Steindorff A."/>
            <person name="Hensen N."/>
            <person name="Bonometti L."/>
            <person name="Westerberg I."/>
            <person name="Brannstrom I.O."/>
            <person name="Guillou S."/>
            <person name="Cros-Aarteil S."/>
            <person name="Calhoun S."/>
            <person name="Haridas S."/>
            <person name="Kuo A."/>
            <person name="Mondo S."/>
            <person name="Pangilinan J."/>
            <person name="Riley R."/>
            <person name="Labutti K."/>
            <person name="Andreopoulos B."/>
            <person name="Lipzen A."/>
            <person name="Chen C."/>
            <person name="Yanf M."/>
            <person name="Daum C."/>
            <person name="Ng V."/>
            <person name="Clum A."/>
            <person name="Ohm R."/>
            <person name="Martin F."/>
            <person name="Silar P."/>
            <person name="Natvig D."/>
            <person name="Lalanne C."/>
            <person name="Gautier V."/>
            <person name="Ament-Velasquez S.L."/>
            <person name="Kruys A."/>
            <person name="Hutchinson M.I."/>
            <person name="Powell A.J."/>
            <person name="Barry K."/>
            <person name="Miller A.N."/>
            <person name="Grigoriev I.V."/>
            <person name="Debuchy R."/>
            <person name="Gladieux P."/>
            <person name="Thoren M.H."/>
            <person name="Johannesson H."/>
        </authorList>
    </citation>
    <scope>NUCLEOTIDE SEQUENCE</scope>
    <source>
        <strain evidence="9">CBS 532.94</strain>
    </source>
</reference>
<dbReference type="PANTHER" id="PTHR18359:SF0">
    <property type="entry name" value="U3 SMALL NUCLEOLAR RNA-ASSOCIATED PROTEIN 18 HOMOLOG"/>
    <property type="match status" value="1"/>
</dbReference>
<evidence type="ECO:0000256" key="1">
    <source>
        <dbReference type="ARBA" id="ARBA00004604"/>
    </source>
</evidence>
<dbReference type="EMBL" id="MU860030">
    <property type="protein sequence ID" value="KAK4240917.1"/>
    <property type="molecule type" value="Genomic_DNA"/>
</dbReference>
<accession>A0AAN7HDH5</accession>
<evidence type="ECO:0000313" key="9">
    <source>
        <dbReference type="EMBL" id="KAK4240917.1"/>
    </source>
</evidence>
<dbReference type="AlphaFoldDB" id="A0AAN7HDH5"/>
<dbReference type="GO" id="GO:0034388">
    <property type="term" value="C:Pwp2p-containing subcomplex of 90S preribosome"/>
    <property type="evidence" value="ECO:0007669"/>
    <property type="project" value="TreeGrafter"/>
</dbReference>
<dbReference type="InterPro" id="IPR036322">
    <property type="entry name" value="WD40_repeat_dom_sf"/>
</dbReference>
<dbReference type="Pfam" id="PF00400">
    <property type="entry name" value="WD40"/>
    <property type="match status" value="1"/>
</dbReference>
<dbReference type="InterPro" id="IPR045161">
    <property type="entry name" value="Utp18"/>
</dbReference>
<evidence type="ECO:0000313" key="10">
    <source>
        <dbReference type="Proteomes" id="UP001303760"/>
    </source>
</evidence>
<feature type="compositionally biased region" description="Acidic residues" evidence="8">
    <location>
        <begin position="279"/>
        <end position="291"/>
    </location>
</feature>
<evidence type="ECO:0000256" key="6">
    <source>
        <dbReference type="ARBA" id="ARBA00025767"/>
    </source>
</evidence>
<feature type="compositionally biased region" description="Low complexity" evidence="8">
    <location>
        <begin position="459"/>
        <end position="469"/>
    </location>
</feature>
<dbReference type="Gene3D" id="2.130.10.10">
    <property type="entry name" value="YVTN repeat-like/Quinoprotein amine dehydrogenase"/>
    <property type="match status" value="1"/>
</dbReference>
<keyword evidence="4" id="KW-0677">Repeat</keyword>
<reference evidence="9" key="1">
    <citation type="journal article" date="2023" name="Mol. Phylogenet. Evol.">
        <title>Genome-scale phylogeny and comparative genomics of the fungal order Sordariales.</title>
        <authorList>
            <person name="Hensen N."/>
            <person name="Bonometti L."/>
            <person name="Westerberg I."/>
            <person name="Brannstrom I.O."/>
            <person name="Guillou S."/>
            <person name="Cros-Aarteil S."/>
            <person name="Calhoun S."/>
            <person name="Haridas S."/>
            <person name="Kuo A."/>
            <person name="Mondo S."/>
            <person name="Pangilinan J."/>
            <person name="Riley R."/>
            <person name="LaButti K."/>
            <person name="Andreopoulos B."/>
            <person name="Lipzen A."/>
            <person name="Chen C."/>
            <person name="Yan M."/>
            <person name="Daum C."/>
            <person name="Ng V."/>
            <person name="Clum A."/>
            <person name="Steindorff A."/>
            <person name="Ohm R.A."/>
            <person name="Martin F."/>
            <person name="Silar P."/>
            <person name="Natvig D.O."/>
            <person name="Lalanne C."/>
            <person name="Gautier V."/>
            <person name="Ament-Velasquez S.L."/>
            <person name="Kruys A."/>
            <person name="Hutchinson M.I."/>
            <person name="Powell A.J."/>
            <person name="Barry K."/>
            <person name="Miller A.N."/>
            <person name="Grigoriev I.V."/>
            <person name="Debuchy R."/>
            <person name="Gladieux P."/>
            <person name="Hiltunen Thoren M."/>
            <person name="Johannesson H."/>
        </authorList>
    </citation>
    <scope>NUCLEOTIDE SEQUENCE</scope>
    <source>
        <strain evidence="9">CBS 532.94</strain>
    </source>
</reference>
<keyword evidence="10" id="KW-1185">Reference proteome</keyword>
<evidence type="ECO:0000256" key="2">
    <source>
        <dbReference type="ARBA" id="ARBA00022552"/>
    </source>
</evidence>
<comment type="subcellular location">
    <subcellularLocation>
        <location evidence="1">Nucleus</location>
        <location evidence="1">Nucleolus</location>
    </subcellularLocation>
</comment>